<name>A0AAD1YDP9_9CLOT</name>
<dbReference type="EMBL" id="CAMTCP010000067">
    <property type="protein sequence ID" value="CAI3546516.1"/>
    <property type="molecule type" value="Genomic_DNA"/>
</dbReference>
<evidence type="ECO:0000313" key="3">
    <source>
        <dbReference type="Proteomes" id="UP001189143"/>
    </source>
</evidence>
<organism evidence="2 3">
    <name type="scientific">Clostridium neonatale</name>
    <dbReference type="NCBI Taxonomy" id="137838"/>
    <lineage>
        <taxon>Bacteria</taxon>
        <taxon>Bacillati</taxon>
        <taxon>Bacillota</taxon>
        <taxon>Clostridia</taxon>
        <taxon>Eubacteriales</taxon>
        <taxon>Clostridiaceae</taxon>
        <taxon>Clostridium</taxon>
    </lineage>
</organism>
<proteinExistence type="predicted"/>
<dbReference type="Proteomes" id="UP001189143">
    <property type="component" value="Unassembled WGS sequence"/>
</dbReference>
<reference evidence="2" key="1">
    <citation type="submission" date="2022-10" db="EMBL/GenBank/DDBJ databases">
        <authorList>
            <person name="Aires J."/>
            <person name="Mesa V."/>
        </authorList>
    </citation>
    <scope>NUCLEOTIDE SEQUENCE</scope>
    <source>
        <strain evidence="2">Clostridium neonatale JD116</strain>
    </source>
</reference>
<gene>
    <name evidence="2" type="ORF">CNEO2_1600004</name>
</gene>
<sequence length="72" mass="8311">MRIRSDRTFLFKGDDEEITIKAGETKDVPDWVAKTDLFKLAQKDKTILVISTKKDKKKAENDEDLTPTNLEK</sequence>
<protein>
    <submittedName>
        <fullName evidence="2">Uncharacterized protein</fullName>
    </submittedName>
</protein>
<dbReference type="RefSeq" id="WP_230141351.1">
    <property type="nucleotide sequence ID" value="NZ_CAKJVF010000155.1"/>
</dbReference>
<dbReference type="AlphaFoldDB" id="A0AAD1YDP9"/>
<evidence type="ECO:0000256" key="1">
    <source>
        <dbReference type="SAM" id="MobiDB-lite"/>
    </source>
</evidence>
<accession>A0AAD1YDP9</accession>
<evidence type="ECO:0000313" key="2">
    <source>
        <dbReference type="EMBL" id="CAI3546516.1"/>
    </source>
</evidence>
<feature type="region of interest" description="Disordered" evidence="1">
    <location>
        <begin position="52"/>
        <end position="72"/>
    </location>
</feature>
<comment type="caution">
    <text evidence="2">The sequence shown here is derived from an EMBL/GenBank/DDBJ whole genome shotgun (WGS) entry which is preliminary data.</text>
</comment>